<dbReference type="GO" id="GO:0046856">
    <property type="term" value="P:phosphatidylinositol dephosphorylation"/>
    <property type="evidence" value="ECO:0007669"/>
    <property type="project" value="TreeGrafter"/>
</dbReference>
<dbReference type="PROSITE" id="PS51339">
    <property type="entry name" value="PPASE_MYOTUBULARIN"/>
    <property type="match status" value="1"/>
</dbReference>
<dbReference type="InterPro" id="IPR022587">
    <property type="entry name" value="MTMR12-like_C"/>
</dbReference>
<organism evidence="3 4">
    <name type="scientific">Elysia marginata</name>
    <dbReference type="NCBI Taxonomy" id="1093978"/>
    <lineage>
        <taxon>Eukaryota</taxon>
        <taxon>Metazoa</taxon>
        <taxon>Spiralia</taxon>
        <taxon>Lophotrochozoa</taxon>
        <taxon>Mollusca</taxon>
        <taxon>Gastropoda</taxon>
        <taxon>Heterobranchia</taxon>
        <taxon>Euthyneura</taxon>
        <taxon>Panpulmonata</taxon>
        <taxon>Sacoglossa</taxon>
        <taxon>Placobranchoidea</taxon>
        <taxon>Plakobranchidae</taxon>
        <taxon>Elysia</taxon>
    </lineage>
</organism>
<dbReference type="GO" id="GO:0016020">
    <property type="term" value="C:membrane"/>
    <property type="evidence" value="ECO:0007669"/>
    <property type="project" value="TreeGrafter"/>
</dbReference>
<sequence>MSEREPAYSAKDFYSSDARWLSNLEATHWLQHVAACLNTANHVVNQMTRDCQTVVLKEDTGCDLSCVVSCLAQLQLDPEFRTMSGFQSLVQREWVVMGHPFQKRLGLLWSPDIQEAEQTPVFLLFLDCVWQLLQQFPSSFAFTETYLTVVWDTANLGLFDTFLFNSCWHRNKFLSENKLTVVLPSAWDWKFQLSDEQILLFNNPLYRLRTSYDLDYVVDSAKTTLRNSGEMLRKNTYPLLLGKASSIADIFALQDVVLKPEVTAGLVKFWSQCFLRWIIPAQIVGGGNPSQYVQQCILTEEVVCLEHKLSSLTRQLQNQLMQPPPQLLLQRGVDGRDCSELRLKQPRPSSGLMFGATGYRSSSMQLSSMYVTSSFPFTLAVSHHTQHTLICGPLSQYLKDTAIDHDYMKDEND</sequence>
<dbReference type="Pfam" id="PF06602">
    <property type="entry name" value="Myotub-related"/>
    <property type="match status" value="1"/>
</dbReference>
<proteinExistence type="inferred from homology"/>
<dbReference type="SUPFAM" id="SSF52799">
    <property type="entry name" value="(Phosphotyrosine protein) phosphatases II"/>
    <property type="match status" value="1"/>
</dbReference>
<evidence type="ECO:0000313" key="3">
    <source>
        <dbReference type="EMBL" id="GFR85233.1"/>
    </source>
</evidence>
<dbReference type="InterPro" id="IPR030564">
    <property type="entry name" value="Myotubularin"/>
</dbReference>
<evidence type="ECO:0000259" key="2">
    <source>
        <dbReference type="PROSITE" id="PS51339"/>
    </source>
</evidence>
<reference evidence="3 4" key="1">
    <citation type="journal article" date="2021" name="Elife">
        <title>Chloroplast acquisition without the gene transfer in kleptoplastic sea slugs, Plakobranchus ocellatus.</title>
        <authorList>
            <person name="Maeda T."/>
            <person name="Takahashi S."/>
            <person name="Yoshida T."/>
            <person name="Shimamura S."/>
            <person name="Takaki Y."/>
            <person name="Nagai Y."/>
            <person name="Toyoda A."/>
            <person name="Suzuki Y."/>
            <person name="Arimoto A."/>
            <person name="Ishii H."/>
            <person name="Satoh N."/>
            <person name="Nishiyama T."/>
            <person name="Hasebe M."/>
            <person name="Maruyama T."/>
            <person name="Minagawa J."/>
            <person name="Obokata J."/>
            <person name="Shigenobu S."/>
        </authorList>
    </citation>
    <scope>NUCLEOTIDE SEQUENCE [LARGE SCALE GENOMIC DNA]</scope>
</reference>
<dbReference type="InterPro" id="IPR029021">
    <property type="entry name" value="Prot-tyrosine_phosphatase-like"/>
</dbReference>
<keyword evidence="4" id="KW-1185">Reference proteome</keyword>
<feature type="domain" description="Myotubularin phosphatase" evidence="2">
    <location>
        <begin position="1"/>
        <end position="274"/>
    </location>
</feature>
<gene>
    <name evidence="3" type="ORF">ElyMa_004169100</name>
</gene>
<dbReference type="Pfam" id="PF12578">
    <property type="entry name" value="3-PAP"/>
    <property type="match status" value="1"/>
</dbReference>
<dbReference type="PANTHER" id="PTHR10807:SF110">
    <property type="entry name" value="FI17948P1"/>
    <property type="match status" value="1"/>
</dbReference>
<dbReference type="Proteomes" id="UP000762676">
    <property type="component" value="Unassembled WGS sequence"/>
</dbReference>
<comment type="caution">
    <text evidence="3">The sequence shown here is derived from an EMBL/GenBank/DDBJ whole genome shotgun (WGS) entry which is preliminary data.</text>
</comment>
<comment type="similarity">
    <text evidence="1">Belongs to the protein-tyrosine phosphatase family. Non-receptor class myotubularin subfamily.</text>
</comment>
<dbReference type="PANTHER" id="PTHR10807">
    <property type="entry name" value="MYOTUBULARIN-RELATED"/>
    <property type="match status" value="1"/>
</dbReference>
<dbReference type="InterPro" id="IPR010569">
    <property type="entry name" value="Myotubularin-like_Pase_dom"/>
</dbReference>
<dbReference type="EMBL" id="BMAT01008448">
    <property type="protein sequence ID" value="GFR85233.1"/>
    <property type="molecule type" value="Genomic_DNA"/>
</dbReference>
<dbReference type="AlphaFoldDB" id="A0AAV4GJU5"/>
<protein>
    <submittedName>
        <fullName evidence="3">Myotubularin-related protein 10-A</fullName>
    </submittedName>
</protein>
<evidence type="ECO:0000313" key="4">
    <source>
        <dbReference type="Proteomes" id="UP000762676"/>
    </source>
</evidence>
<name>A0AAV4GJU5_9GAST</name>
<accession>A0AAV4GJU5</accession>
<dbReference type="GO" id="GO:0005737">
    <property type="term" value="C:cytoplasm"/>
    <property type="evidence" value="ECO:0007669"/>
    <property type="project" value="TreeGrafter"/>
</dbReference>
<evidence type="ECO:0000256" key="1">
    <source>
        <dbReference type="ARBA" id="ARBA00007471"/>
    </source>
</evidence>